<gene>
    <name evidence="2" type="ORF">KDAU_04680</name>
</gene>
<evidence type="ECO:0000313" key="2">
    <source>
        <dbReference type="EMBL" id="GCE03139.1"/>
    </source>
</evidence>
<dbReference type="PANTHER" id="PTHR10094:SF25">
    <property type="entry name" value="SCP2 STEROL-BINDING DOMAIN-CONTAINING PROTEIN 1"/>
    <property type="match status" value="1"/>
</dbReference>
<protein>
    <submittedName>
        <fullName evidence="2">Sterol-binding protein</fullName>
    </submittedName>
</protein>
<dbReference type="InterPro" id="IPR003033">
    <property type="entry name" value="SCP2_sterol-bd_dom"/>
</dbReference>
<dbReference type="AlphaFoldDB" id="A0A401Z8H6"/>
<dbReference type="EMBL" id="BIFQ01000001">
    <property type="protein sequence ID" value="GCE03139.1"/>
    <property type="molecule type" value="Genomic_DNA"/>
</dbReference>
<dbReference type="Gene3D" id="3.30.1050.10">
    <property type="entry name" value="SCP2 sterol-binding domain"/>
    <property type="match status" value="1"/>
</dbReference>
<dbReference type="PANTHER" id="PTHR10094">
    <property type="entry name" value="STEROL CARRIER PROTEIN 2 SCP-2 FAMILY PROTEIN"/>
    <property type="match status" value="1"/>
</dbReference>
<dbReference type="SUPFAM" id="SSF55718">
    <property type="entry name" value="SCP-like"/>
    <property type="match status" value="1"/>
</dbReference>
<proteinExistence type="predicted"/>
<name>A0A401Z8H6_9CHLR</name>
<reference evidence="3" key="1">
    <citation type="submission" date="2018-12" db="EMBL/GenBank/DDBJ databases">
        <title>Tengunoibacter tsumagoiensis gen. nov., sp. nov., Dictyobacter kobayashii sp. nov., D. alpinus sp. nov., and D. joshuensis sp. nov. and description of Dictyobacteraceae fam. nov. within the order Ktedonobacterales isolated from Tengu-no-mugimeshi.</title>
        <authorList>
            <person name="Wang C.M."/>
            <person name="Zheng Y."/>
            <person name="Sakai Y."/>
            <person name="Toyoda A."/>
            <person name="Minakuchi Y."/>
            <person name="Abe K."/>
            <person name="Yokota A."/>
            <person name="Yabe S."/>
        </authorList>
    </citation>
    <scope>NUCLEOTIDE SEQUENCE [LARGE SCALE GENOMIC DNA]</scope>
    <source>
        <strain evidence="3">S-27</strain>
    </source>
</reference>
<dbReference type="Pfam" id="PF02036">
    <property type="entry name" value="SCP2"/>
    <property type="match status" value="1"/>
</dbReference>
<evidence type="ECO:0000259" key="1">
    <source>
        <dbReference type="Pfam" id="PF02036"/>
    </source>
</evidence>
<dbReference type="OrthoDB" id="9804656at2"/>
<evidence type="ECO:0000313" key="3">
    <source>
        <dbReference type="Proteomes" id="UP000287224"/>
    </source>
</evidence>
<comment type="caution">
    <text evidence="2">The sequence shown here is derived from an EMBL/GenBank/DDBJ whole genome shotgun (WGS) entry which is preliminary data.</text>
</comment>
<accession>A0A401Z8H6</accession>
<dbReference type="InterPro" id="IPR036527">
    <property type="entry name" value="SCP2_sterol-bd_dom_sf"/>
</dbReference>
<keyword evidence="3" id="KW-1185">Reference proteome</keyword>
<feature type="domain" description="SCP2" evidence="1">
    <location>
        <begin position="16"/>
        <end position="103"/>
    </location>
</feature>
<dbReference type="Proteomes" id="UP000287224">
    <property type="component" value="Unassembled WGS sequence"/>
</dbReference>
<dbReference type="GO" id="GO:0005829">
    <property type="term" value="C:cytosol"/>
    <property type="evidence" value="ECO:0007669"/>
    <property type="project" value="TreeGrafter"/>
</dbReference>
<sequence>MKVVDTFAAMQKLFNPAAAAGLNKTIQLNITGEDAGVYAIKIENQTCELVPPESVKPDLTLTMSDQDWIAITQGQLNPMNAFLSGKIKATGDMMLAMKIPNLFPTK</sequence>
<organism evidence="2 3">
    <name type="scientific">Dictyobacter aurantiacus</name>
    <dbReference type="NCBI Taxonomy" id="1936993"/>
    <lineage>
        <taxon>Bacteria</taxon>
        <taxon>Bacillati</taxon>
        <taxon>Chloroflexota</taxon>
        <taxon>Ktedonobacteria</taxon>
        <taxon>Ktedonobacterales</taxon>
        <taxon>Dictyobacteraceae</taxon>
        <taxon>Dictyobacter</taxon>
    </lineage>
</organism>
<dbReference type="RefSeq" id="WP_126594445.1">
    <property type="nucleotide sequence ID" value="NZ_BIFQ01000001.1"/>
</dbReference>